<evidence type="ECO:0000256" key="4">
    <source>
        <dbReference type="ARBA" id="ARBA00022679"/>
    </source>
</evidence>
<accession>A0A1I5BKK6</accession>
<evidence type="ECO:0000256" key="6">
    <source>
        <dbReference type="ARBA" id="ARBA00022777"/>
    </source>
</evidence>
<dbReference type="STRING" id="1527.SAMN04489757_10167"/>
<dbReference type="Pfam" id="PF02518">
    <property type="entry name" value="HATPase_c"/>
    <property type="match status" value="1"/>
</dbReference>
<dbReference type="Gene3D" id="6.10.340.10">
    <property type="match status" value="1"/>
</dbReference>
<dbReference type="Pfam" id="PF02743">
    <property type="entry name" value="dCache_1"/>
    <property type="match status" value="1"/>
</dbReference>
<dbReference type="EMBL" id="FOWD01000001">
    <property type="protein sequence ID" value="SFN75295.1"/>
    <property type="molecule type" value="Genomic_DNA"/>
</dbReference>
<dbReference type="PROSITE" id="PS50885">
    <property type="entry name" value="HAMP"/>
    <property type="match status" value="1"/>
</dbReference>
<evidence type="ECO:0000256" key="7">
    <source>
        <dbReference type="ARBA" id="ARBA00022989"/>
    </source>
</evidence>
<proteinExistence type="predicted"/>
<evidence type="ECO:0000313" key="12">
    <source>
        <dbReference type="Proteomes" id="UP000198806"/>
    </source>
</evidence>
<keyword evidence="12" id="KW-1185">Reference proteome</keyword>
<dbReference type="PANTHER" id="PTHR34220:SF7">
    <property type="entry name" value="SENSOR HISTIDINE KINASE YPDA"/>
    <property type="match status" value="1"/>
</dbReference>
<sequence>MKKHMVRRIKNWFSSQKLKGKVRYLFLGIIGLYITLFIFIYIFFIRKSMLDYTLESNYNTMISIGNNLNSEISTINSMSKLLTADSNINTYLLKDKPGTRYSHNAITSMYDITNTFNYVSSVYLYRLDGRYVHITNGITIVNQYILDEEEWFREIANARGGYILGVNGRGAFFRKSGKPLVSFMRIINDIETQEPIGLMVINLSDEILNDSYKDMTSNDKQFYYYDKNLKLINQIIDSKLESEIVINNKLFDQKTIGSLWNEKILSYYHIPNTPFIIAGIEKMSYMHIIPSEATWIIVLLIMLTIISLILIGLFISVYITTPIERLVQSMDIAKRGWLRRVSLKLPDDEIGHLKNSYNNMLVAINQLINELLENEKSMQKAELDVLQEQIKPHFLYNTLDTIAYLALKESSEKVYDSIETLGNFYRRFLSKGSKVIPIREEVAIVKDYLKLQKLRYDDIIQDEYDLCEDLLDVHVPKLILQPLVENSIYHGIRLKGEKGLIKITVCQIDDFIHIVVYDSGVGMNKEQLKQIMQDNNKSFGFKGTIERIRYYYGKEDVFEIKSEEGLYTQIDLKIPL</sequence>
<evidence type="ECO:0000313" key="11">
    <source>
        <dbReference type="EMBL" id="SFN75295.1"/>
    </source>
</evidence>
<evidence type="ECO:0000256" key="2">
    <source>
        <dbReference type="ARBA" id="ARBA00022475"/>
    </source>
</evidence>
<dbReference type="InterPro" id="IPR003594">
    <property type="entry name" value="HATPase_dom"/>
</dbReference>
<keyword evidence="4" id="KW-0808">Transferase</keyword>
<dbReference type="SUPFAM" id="SSF55874">
    <property type="entry name" value="ATPase domain of HSP90 chaperone/DNA topoisomerase II/histidine kinase"/>
    <property type="match status" value="1"/>
</dbReference>
<keyword evidence="7 9" id="KW-1133">Transmembrane helix</keyword>
<feature type="domain" description="HAMP" evidence="10">
    <location>
        <begin position="317"/>
        <end position="369"/>
    </location>
</feature>
<dbReference type="InterPro" id="IPR010559">
    <property type="entry name" value="Sig_transdc_His_kin_internal"/>
</dbReference>
<feature type="transmembrane region" description="Helical" evidence="9">
    <location>
        <begin position="24"/>
        <end position="44"/>
    </location>
</feature>
<dbReference type="GO" id="GO:0005886">
    <property type="term" value="C:plasma membrane"/>
    <property type="evidence" value="ECO:0007669"/>
    <property type="project" value="UniProtKB-SubCell"/>
</dbReference>
<dbReference type="InterPro" id="IPR033479">
    <property type="entry name" value="dCache_1"/>
</dbReference>
<name>A0A1I5BKK6_9FIRM</name>
<evidence type="ECO:0000259" key="10">
    <source>
        <dbReference type="PROSITE" id="PS50885"/>
    </source>
</evidence>
<feature type="transmembrane region" description="Helical" evidence="9">
    <location>
        <begin position="293"/>
        <end position="320"/>
    </location>
</feature>
<organism evidence="11 12">
    <name type="scientific">Anaerocolumna aminovalerica</name>
    <dbReference type="NCBI Taxonomy" id="1527"/>
    <lineage>
        <taxon>Bacteria</taxon>
        <taxon>Bacillati</taxon>
        <taxon>Bacillota</taxon>
        <taxon>Clostridia</taxon>
        <taxon>Lachnospirales</taxon>
        <taxon>Lachnospiraceae</taxon>
        <taxon>Anaerocolumna</taxon>
    </lineage>
</organism>
<keyword evidence="3" id="KW-0597">Phosphoprotein</keyword>
<evidence type="ECO:0000256" key="3">
    <source>
        <dbReference type="ARBA" id="ARBA00022553"/>
    </source>
</evidence>
<evidence type="ECO:0000256" key="9">
    <source>
        <dbReference type="SAM" id="Phobius"/>
    </source>
</evidence>
<dbReference type="PANTHER" id="PTHR34220">
    <property type="entry name" value="SENSOR HISTIDINE KINASE YPDA"/>
    <property type="match status" value="1"/>
</dbReference>
<dbReference type="Proteomes" id="UP000198806">
    <property type="component" value="Unassembled WGS sequence"/>
</dbReference>
<evidence type="ECO:0000256" key="1">
    <source>
        <dbReference type="ARBA" id="ARBA00004651"/>
    </source>
</evidence>
<dbReference type="InterPro" id="IPR050640">
    <property type="entry name" value="Bact_2-comp_sensor_kinase"/>
</dbReference>
<keyword evidence="5 9" id="KW-0812">Transmembrane</keyword>
<keyword evidence="2" id="KW-1003">Cell membrane</keyword>
<dbReference type="InterPro" id="IPR036890">
    <property type="entry name" value="HATPase_C_sf"/>
</dbReference>
<dbReference type="InterPro" id="IPR003660">
    <property type="entry name" value="HAMP_dom"/>
</dbReference>
<dbReference type="CDD" id="cd06225">
    <property type="entry name" value="HAMP"/>
    <property type="match status" value="1"/>
</dbReference>
<dbReference type="Gene3D" id="3.30.565.10">
    <property type="entry name" value="Histidine kinase-like ATPase, C-terminal domain"/>
    <property type="match status" value="1"/>
</dbReference>
<dbReference type="GO" id="GO:0000155">
    <property type="term" value="F:phosphorelay sensor kinase activity"/>
    <property type="evidence" value="ECO:0007669"/>
    <property type="project" value="InterPro"/>
</dbReference>
<gene>
    <name evidence="11" type="ORF">SAMN04489757_10167</name>
</gene>
<dbReference type="Pfam" id="PF06580">
    <property type="entry name" value="His_kinase"/>
    <property type="match status" value="1"/>
</dbReference>
<evidence type="ECO:0000256" key="8">
    <source>
        <dbReference type="ARBA" id="ARBA00023136"/>
    </source>
</evidence>
<comment type="subcellular location">
    <subcellularLocation>
        <location evidence="1">Cell membrane</location>
        <topology evidence="1">Multi-pass membrane protein</topology>
    </subcellularLocation>
</comment>
<keyword evidence="8 9" id="KW-0472">Membrane</keyword>
<reference evidence="11 12" key="1">
    <citation type="submission" date="2016-10" db="EMBL/GenBank/DDBJ databases">
        <authorList>
            <person name="de Groot N.N."/>
        </authorList>
    </citation>
    <scope>NUCLEOTIDE SEQUENCE [LARGE SCALE GENOMIC DNA]</scope>
    <source>
        <strain evidence="11 12">DSM 1283</strain>
    </source>
</reference>
<protein>
    <submittedName>
        <fullName evidence="11">Two-component system, sensor histidine kinase YesM</fullName>
    </submittedName>
</protein>
<dbReference type="RefSeq" id="WP_170847839.1">
    <property type="nucleotide sequence ID" value="NZ_BAABFM010000003.1"/>
</dbReference>
<evidence type="ECO:0000256" key="5">
    <source>
        <dbReference type="ARBA" id="ARBA00022692"/>
    </source>
</evidence>
<dbReference type="AlphaFoldDB" id="A0A1I5BKK6"/>
<keyword evidence="6 11" id="KW-0418">Kinase</keyword>